<dbReference type="GO" id="GO:0015031">
    <property type="term" value="P:protein transport"/>
    <property type="evidence" value="ECO:0007669"/>
    <property type="project" value="UniProtKB-KW"/>
</dbReference>
<keyword evidence="3" id="KW-1003">Cell membrane</keyword>
<dbReference type="PANTHER" id="PTHR30558:SF7">
    <property type="entry name" value="TOL-PAL SYSTEM PROTEIN TOLR"/>
    <property type="match status" value="1"/>
</dbReference>
<dbReference type="GO" id="GO:0051301">
    <property type="term" value="P:cell division"/>
    <property type="evidence" value="ECO:0007669"/>
    <property type="project" value="UniProtKB-KW"/>
</dbReference>
<dbReference type="InterPro" id="IPR003400">
    <property type="entry name" value="ExbD"/>
</dbReference>
<proteinExistence type="inferred from homology"/>
<evidence type="ECO:0000256" key="1">
    <source>
        <dbReference type="ARBA" id="ARBA00004162"/>
    </source>
</evidence>
<keyword evidence="10" id="KW-0653">Protein transport</keyword>
<dbReference type="Gene3D" id="3.30.420.270">
    <property type="match status" value="1"/>
</dbReference>
<evidence type="ECO:0000256" key="3">
    <source>
        <dbReference type="ARBA" id="ARBA00022475"/>
    </source>
</evidence>
<evidence type="ECO:0000256" key="8">
    <source>
        <dbReference type="ARBA" id="ARBA00023136"/>
    </source>
</evidence>
<evidence type="ECO:0000313" key="12">
    <source>
        <dbReference type="Proteomes" id="UP000282597"/>
    </source>
</evidence>
<keyword evidence="10" id="KW-0813">Transport</keyword>
<dbReference type="KEGG" id="mcys:MCB1EB_1792"/>
<dbReference type="GO" id="GO:0022857">
    <property type="term" value="F:transmembrane transporter activity"/>
    <property type="evidence" value="ECO:0007669"/>
    <property type="project" value="InterPro"/>
</dbReference>
<keyword evidence="12" id="KW-1185">Reference proteome</keyword>
<comment type="subcellular location">
    <subcellularLocation>
        <location evidence="1">Cell membrane</location>
        <topology evidence="1">Single-pass membrane protein</topology>
    </subcellularLocation>
    <subcellularLocation>
        <location evidence="10">Cell membrane</location>
        <topology evidence="10">Single-pass type II membrane protein</topology>
    </subcellularLocation>
</comment>
<dbReference type="Proteomes" id="UP000282597">
    <property type="component" value="Chromosome"/>
</dbReference>
<dbReference type="AlphaFoldDB" id="A0A2Z6EWX0"/>
<gene>
    <name evidence="11" type="ORF">MCB1EB_1792</name>
</gene>
<dbReference type="RefSeq" id="WP_026921319.1">
    <property type="nucleotide sequence ID" value="NZ_AP018150.1"/>
</dbReference>
<name>A0A2Z6EWX0_9BURK</name>
<dbReference type="Pfam" id="PF02472">
    <property type="entry name" value="ExbD"/>
    <property type="match status" value="1"/>
</dbReference>
<dbReference type="NCBIfam" id="TIGR02801">
    <property type="entry name" value="tolR"/>
    <property type="match status" value="1"/>
</dbReference>
<organism evidence="11 12">
    <name type="scientific">Mycoavidus cysteinexigens</name>
    <dbReference type="NCBI Taxonomy" id="1553431"/>
    <lineage>
        <taxon>Bacteria</taxon>
        <taxon>Pseudomonadati</taxon>
        <taxon>Pseudomonadota</taxon>
        <taxon>Betaproteobacteria</taxon>
        <taxon>Burkholderiales</taxon>
        <taxon>Burkholderiaceae</taxon>
        <taxon>Mycoavidus</taxon>
    </lineage>
</organism>
<evidence type="ECO:0000256" key="10">
    <source>
        <dbReference type="RuleBase" id="RU003879"/>
    </source>
</evidence>
<evidence type="ECO:0000256" key="7">
    <source>
        <dbReference type="ARBA" id="ARBA00022989"/>
    </source>
</evidence>
<evidence type="ECO:0000256" key="6">
    <source>
        <dbReference type="ARBA" id="ARBA00022692"/>
    </source>
</evidence>
<keyword evidence="8" id="KW-0472">Membrane</keyword>
<dbReference type="InterPro" id="IPR014168">
    <property type="entry name" value="Tol-Pal_TolR"/>
</dbReference>
<keyword evidence="5" id="KW-0132">Cell division</keyword>
<evidence type="ECO:0000256" key="9">
    <source>
        <dbReference type="ARBA" id="ARBA00023306"/>
    </source>
</evidence>
<accession>A0A2Z6EWX0</accession>
<dbReference type="EMBL" id="AP018150">
    <property type="protein sequence ID" value="BBE09953.1"/>
    <property type="molecule type" value="Genomic_DNA"/>
</dbReference>
<keyword evidence="9" id="KW-0131">Cell cycle</keyword>
<evidence type="ECO:0000313" key="11">
    <source>
        <dbReference type="EMBL" id="BBE09953.1"/>
    </source>
</evidence>
<dbReference type="PANTHER" id="PTHR30558">
    <property type="entry name" value="EXBD MEMBRANE COMPONENT OF PMF-DRIVEN MACROMOLECULE IMPORT SYSTEM"/>
    <property type="match status" value="1"/>
</dbReference>
<keyword evidence="4" id="KW-0997">Cell inner membrane</keyword>
<dbReference type="GO" id="GO:0005886">
    <property type="term" value="C:plasma membrane"/>
    <property type="evidence" value="ECO:0007669"/>
    <property type="project" value="UniProtKB-SubCell"/>
</dbReference>
<protein>
    <submittedName>
        <fullName evidence="11">TolR protein</fullName>
    </submittedName>
</protein>
<keyword evidence="7" id="KW-1133">Transmembrane helix</keyword>
<evidence type="ECO:0000256" key="5">
    <source>
        <dbReference type="ARBA" id="ARBA00022618"/>
    </source>
</evidence>
<comment type="similarity">
    <text evidence="2 10">Belongs to the ExbD/TolR family.</text>
</comment>
<reference evidence="11 12" key="1">
    <citation type="journal article" date="2018" name="Microbes Environ.">
        <title>Comparative Genomic Insights into Endofungal Lifestyles of Two Bacterial Endosymbionts, Mycoavidus cysteinexigens and Burkholderia rhizoxinica.</title>
        <authorList>
            <person name="Sharmin D."/>
            <person name="Guo Y."/>
            <person name="Nishizawa T."/>
            <person name="Ohshima S."/>
            <person name="Sato Y."/>
            <person name="Takashima Y."/>
            <person name="Narisawa K."/>
            <person name="Ohta H."/>
        </authorList>
    </citation>
    <scope>NUCLEOTIDE SEQUENCE [LARGE SCALE GENOMIC DNA]</scope>
    <source>
        <strain evidence="11 12">B1-EB</strain>
    </source>
</reference>
<sequence length="147" mass="16029">MPAASIRSTMRSRRRAMAEINVVPYIDVMLVLLVIFMVTAPLVTPSVINLPSVGNAALAQPAPPITLNIHANGQLSISYQNGGKMREDTLSKAELENFLQKQQALAPDQPVVIAADKNIQYQTVISVMSDLKTWGIKRVGLYVQASK</sequence>
<evidence type="ECO:0000256" key="4">
    <source>
        <dbReference type="ARBA" id="ARBA00022519"/>
    </source>
</evidence>
<evidence type="ECO:0000256" key="2">
    <source>
        <dbReference type="ARBA" id="ARBA00005811"/>
    </source>
</evidence>
<keyword evidence="6 10" id="KW-0812">Transmembrane</keyword>